<name>C5DJ99_LACTC</name>
<organism evidence="1 2">
    <name type="scientific">Lachancea thermotolerans (strain ATCC 56472 / CBS 6340 / NRRL Y-8284)</name>
    <name type="common">Yeast</name>
    <name type="synonym">Kluyveromyces thermotolerans</name>
    <dbReference type="NCBI Taxonomy" id="559295"/>
    <lineage>
        <taxon>Eukaryota</taxon>
        <taxon>Fungi</taxon>
        <taxon>Dikarya</taxon>
        <taxon>Ascomycota</taxon>
        <taxon>Saccharomycotina</taxon>
        <taxon>Saccharomycetes</taxon>
        <taxon>Saccharomycetales</taxon>
        <taxon>Saccharomycetaceae</taxon>
        <taxon>Lachancea</taxon>
    </lineage>
</organism>
<proteinExistence type="predicted"/>
<dbReference type="InParanoid" id="C5DJ99"/>
<dbReference type="Pfam" id="PF05742">
    <property type="entry name" value="TANGO2"/>
    <property type="match status" value="1"/>
</dbReference>
<protein>
    <submittedName>
        <fullName evidence="1">KLTH0F14718p</fullName>
    </submittedName>
</protein>
<sequence length="300" mass="33961">MCILMASVAHPKYSLIAISNRDEFFERKTSNTCLNHDDYILSPLDTALRSNNKPALGTWCGVNRKGRVAVILNLRNKEPAKRIPVKSPISRGSVPMKYLMDRGPSTDWNSFEKFVSKYPQITECEFNMFYGDCIAGEYTCIDSLGYSSEALTANKPNLVLSNDHIDSSSRWPKVQKADILLQELVQSSQHDSEEELIEKCFALASNTEPAEIDNSDKEEFTCSSIFIPPVEIPEKVDVGASLPCGRFYGTRSQIVILVKRHERTISFTERVLHDSDFEVPLHSEKHPKEKLQFNLHVDES</sequence>
<dbReference type="RefSeq" id="XP_002554825.1">
    <property type="nucleotide sequence ID" value="XM_002554779.1"/>
</dbReference>
<dbReference type="FunCoup" id="C5DJ99">
    <property type="interactions" value="400"/>
</dbReference>
<dbReference type="GeneID" id="8293054"/>
<dbReference type="GO" id="GO:0007030">
    <property type="term" value="P:Golgi organization"/>
    <property type="evidence" value="ECO:0007669"/>
    <property type="project" value="TreeGrafter"/>
</dbReference>
<dbReference type="OrthoDB" id="191601at2759"/>
<dbReference type="EMBL" id="CU928170">
    <property type="protein sequence ID" value="CAR24388.1"/>
    <property type="molecule type" value="Genomic_DNA"/>
</dbReference>
<dbReference type="Proteomes" id="UP000002036">
    <property type="component" value="Chromosome F"/>
</dbReference>
<accession>C5DJ99</accession>
<gene>
    <name evidence="1" type="ordered locus">KLTH0F14718g</name>
</gene>
<dbReference type="InterPro" id="IPR008551">
    <property type="entry name" value="TANGO2"/>
</dbReference>
<dbReference type="PANTHER" id="PTHR17985">
    <property type="entry name" value="SER/THR-RICH PROTEIN T10 IN DGCR REGION"/>
    <property type="match status" value="1"/>
</dbReference>
<evidence type="ECO:0000313" key="2">
    <source>
        <dbReference type="Proteomes" id="UP000002036"/>
    </source>
</evidence>
<dbReference type="KEGG" id="lth:KLTH0F14718g"/>
<dbReference type="PANTHER" id="PTHR17985:SF8">
    <property type="entry name" value="TRANSPORT AND GOLGI ORGANIZATION PROTEIN 2 HOMOLOG"/>
    <property type="match status" value="1"/>
</dbReference>
<dbReference type="HOGENOM" id="CLU_047037_0_0_1"/>
<dbReference type="OMA" id="QAGGSWF"/>
<evidence type="ECO:0000313" key="1">
    <source>
        <dbReference type="EMBL" id="CAR24388.1"/>
    </source>
</evidence>
<dbReference type="eggNOG" id="KOG2342">
    <property type="taxonomic scope" value="Eukaryota"/>
</dbReference>
<reference evidence="1 2" key="1">
    <citation type="journal article" date="2009" name="Genome Res.">
        <title>Comparative genomics of protoploid Saccharomycetaceae.</title>
        <authorList>
            <consortium name="The Genolevures Consortium"/>
            <person name="Souciet J.-L."/>
            <person name="Dujon B."/>
            <person name="Gaillardin C."/>
            <person name="Johnston M."/>
            <person name="Baret P.V."/>
            <person name="Cliften P."/>
            <person name="Sherman D.J."/>
            <person name="Weissenbach J."/>
            <person name="Westhof E."/>
            <person name="Wincker P."/>
            <person name="Jubin C."/>
            <person name="Poulain J."/>
            <person name="Barbe V."/>
            <person name="Segurens B."/>
            <person name="Artiguenave F."/>
            <person name="Anthouard V."/>
            <person name="Vacherie B."/>
            <person name="Val M.-E."/>
            <person name="Fulton R.S."/>
            <person name="Minx P."/>
            <person name="Wilson R."/>
            <person name="Durrens P."/>
            <person name="Jean G."/>
            <person name="Marck C."/>
            <person name="Martin T."/>
            <person name="Nikolski M."/>
            <person name="Rolland T."/>
            <person name="Seret M.-L."/>
            <person name="Casaregola S."/>
            <person name="Despons L."/>
            <person name="Fairhead C."/>
            <person name="Fischer G."/>
            <person name="Lafontaine I."/>
            <person name="Leh V."/>
            <person name="Lemaire M."/>
            <person name="de Montigny J."/>
            <person name="Neuveglise C."/>
            <person name="Thierry A."/>
            <person name="Blanc-Lenfle I."/>
            <person name="Bleykasten C."/>
            <person name="Diffels J."/>
            <person name="Fritsch E."/>
            <person name="Frangeul L."/>
            <person name="Goeffon A."/>
            <person name="Jauniaux N."/>
            <person name="Kachouri-Lafond R."/>
            <person name="Payen C."/>
            <person name="Potier S."/>
            <person name="Pribylova L."/>
            <person name="Ozanne C."/>
            <person name="Richard G.-F."/>
            <person name="Sacerdot C."/>
            <person name="Straub M.-L."/>
            <person name="Talla E."/>
        </authorList>
    </citation>
    <scope>NUCLEOTIDE SEQUENCE [LARGE SCALE GENOMIC DNA]</scope>
    <source>
        <strain evidence="2">ATCC 56472 / CBS 6340 / NRRL Y-8284</strain>
    </source>
</reference>
<dbReference type="GO" id="GO:0005794">
    <property type="term" value="C:Golgi apparatus"/>
    <property type="evidence" value="ECO:0007669"/>
    <property type="project" value="TreeGrafter"/>
</dbReference>
<dbReference type="AlphaFoldDB" id="C5DJ99"/>
<keyword evidence="2" id="KW-1185">Reference proteome</keyword>
<dbReference type="GO" id="GO:0009306">
    <property type="term" value="P:protein secretion"/>
    <property type="evidence" value="ECO:0007669"/>
    <property type="project" value="TreeGrafter"/>
</dbReference>